<dbReference type="InterPro" id="IPR016024">
    <property type="entry name" value="ARM-type_fold"/>
</dbReference>
<evidence type="ECO:0000313" key="2">
    <source>
        <dbReference type="EMBL" id="LAC25460.1"/>
    </source>
</evidence>
<dbReference type="Gene3D" id="1.25.10.10">
    <property type="entry name" value="Leucine-rich Repeat Variant"/>
    <property type="match status" value="1"/>
</dbReference>
<reference evidence="2" key="1">
    <citation type="submission" date="2017-11" db="EMBL/GenBank/DDBJ databases">
        <title>The sensing device of the deep-sea amphipod.</title>
        <authorList>
            <person name="Kobayashi H."/>
            <person name="Nagahama T."/>
            <person name="Arai W."/>
            <person name="Sasagawa Y."/>
            <person name="Umeda M."/>
            <person name="Hayashi T."/>
            <person name="Nikaido I."/>
            <person name="Watanabe H."/>
            <person name="Oguri K."/>
            <person name="Kitazato H."/>
            <person name="Fujioka K."/>
            <person name="Kido Y."/>
            <person name="Takami H."/>
        </authorList>
    </citation>
    <scope>NUCLEOTIDE SEQUENCE</scope>
    <source>
        <tissue evidence="2">Whole body</tissue>
    </source>
</reference>
<dbReference type="PANTHER" id="PTHR12984">
    <property type="entry name" value="SCY1-RELATED S/T PROTEIN KINASE-LIKE"/>
    <property type="match status" value="1"/>
</dbReference>
<feature type="compositionally biased region" description="Low complexity" evidence="1">
    <location>
        <begin position="727"/>
        <end position="736"/>
    </location>
</feature>
<dbReference type="EMBL" id="IACT01006326">
    <property type="protein sequence ID" value="LAC25460.1"/>
    <property type="molecule type" value="mRNA"/>
</dbReference>
<dbReference type="Gene3D" id="1.10.510.10">
    <property type="entry name" value="Transferase(Phosphotransferase) domain 1"/>
    <property type="match status" value="1"/>
</dbReference>
<sequence length="1044" mass="114947">MGNAESSIGLANFKIDKKNTQVYNDWTMSCGTLDGLPVTVFSASHPLTSKKRPYIERALQASRVYRHPGLLRFLGGGVAGDGEVLMVMEEATPLQQCHQHLSPLQITAGLVSVVKTLMFLHDTAGVSHNNLSTSSIFVTPDDTWKLWGLEYSCSFSDLKDSHLTQIKSYCHESAVPPDDTATIVPAYQHARDAYSFASLVDDLLNRFPAIGDVPGAFEFITMLRSEGQQSEWSKRPRFARLYSHAFFQHSFLQLQHNLSTLIIMDDAQRDAFLGGLVSSLREYPEEVVATSFSATLLARHVLLVPGAARAILPYVLCPAEVSVSQPEGEVISKGLFSRHVFSEHIVPHVVELYTLHDLPIRKFLLNYLPCYLPLMPKETVKHDLLPEILLGIQDSNDSLVKQSLVALSLLISALGANCVVGSNRHNIFADTEPKAAPSVPAPNKASRGGKSSRHQLRNNKVYRKAESNSNWESGITVNNPSELAERSSPDGGEDDLSDGRNTASEDPISDGEPGDISNINKSCESKAGITSKENVSVNDKKPDLSKAESQFNESKRHTKTTATRNMLKESPKRVSHKHGAVGFSEIFGDDTVNADLEEDLFHNNEETEENNVEPNISKGAEVKIVRFGSVTESKTDASSEEEDAWSDWDDIDEDKQANNFASVLKSLNNSDAFNNVEADSSAISCDGGSKNVDANMTNMSRNDSVSSATEKHEEKSPSKSENKSNKSKYNAADSSNVKSSNANKGLGEEFDINSIEVKKKPDNEVDLFADLAPTLKHTKFDLERLLEEANNKTNIIPHSNQERISNKADNSILNAATLSNQETIQPVTNCDISKTNPDSSNNVSLDANISPNNEVNVEAACNAIALFLDKRDSNNEGEGWADESDNGWHDDDLDLENDDSYNSKSALAADVISEIKEIETENYDTIEERVADDLLNDNEVVDATANTSCVFDNIESKTELDYLMNKLDEPLGVVFQNADSIGDGIEHPSKEDLNNTTDNVKKLSYSEHEAVNKDKLTDHVNFREAEESTEKRTLVEQLTEVTEL</sequence>
<feature type="region of interest" description="Disordered" evidence="1">
    <location>
        <begin position="431"/>
        <end position="577"/>
    </location>
</feature>
<accession>A0A6A7G3P8</accession>
<dbReference type="AlphaFoldDB" id="A0A6A7G3P8"/>
<evidence type="ECO:0000256" key="1">
    <source>
        <dbReference type="SAM" id="MobiDB-lite"/>
    </source>
</evidence>
<dbReference type="PANTHER" id="PTHR12984:SF15">
    <property type="entry name" value="PROTEIN-ASSOCIATING WITH THE CARBOXYL-TERMINAL DOMAIN OF EZRIN"/>
    <property type="match status" value="1"/>
</dbReference>
<name>A0A6A7G3P8_9CRUS</name>
<organism evidence="2">
    <name type="scientific">Hirondellea gigas</name>
    <dbReference type="NCBI Taxonomy" id="1518452"/>
    <lineage>
        <taxon>Eukaryota</taxon>
        <taxon>Metazoa</taxon>
        <taxon>Ecdysozoa</taxon>
        <taxon>Arthropoda</taxon>
        <taxon>Crustacea</taxon>
        <taxon>Multicrustacea</taxon>
        <taxon>Malacostraca</taxon>
        <taxon>Eumalacostraca</taxon>
        <taxon>Peracarida</taxon>
        <taxon>Amphipoda</taxon>
        <taxon>Amphilochidea</taxon>
        <taxon>Lysianassida</taxon>
        <taxon>Lysianassidira</taxon>
        <taxon>Lysianassoidea</taxon>
        <taxon>Lysianassidae</taxon>
        <taxon>Hirondellea</taxon>
    </lineage>
</organism>
<dbReference type="InterPro" id="IPR011989">
    <property type="entry name" value="ARM-like"/>
</dbReference>
<feature type="compositionally biased region" description="Acidic residues" evidence="1">
    <location>
        <begin position="879"/>
        <end position="896"/>
    </location>
</feature>
<proteinExistence type="evidence at transcript level"/>
<feature type="region of interest" description="Disordered" evidence="1">
    <location>
        <begin position="631"/>
        <end position="651"/>
    </location>
</feature>
<dbReference type="SUPFAM" id="SSF48371">
    <property type="entry name" value="ARM repeat"/>
    <property type="match status" value="1"/>
</dbReference>
<dbReference type="SUPFAM" id="SSF56112">
    <property type="entry name" value="Protein kinase-like (PK-like)"/>
    <property type="match status" value="1"/>
</dbReference>
<feature type="region of interest" description="Disordered" evidence="1">
    <location>
        <begin position="874"/>
        <end position="896"/>
    </location>
</feature>
<dbReference type="InterPro" id="IPR051177">
    <property type="entry name" value="CIK-Related_Protein"/>
</dbReference>
<feature type="compositionally biased region" description="Polar residues" evidence="1">
    <location>
        <begin position="467"/>
        <end position="481"/>
    </location>
</feature>
<dbReference type="InterPro" id="IPR011009">
    <property type="entry name" value="Kinase-like_dom_sf"/>
</dbReference>
<feature type="compositionally biased region" description="Polar residues" evidence="1">
    <location>
        <begin position="692"/>
        <end position="708"/>
    </location>
</feature>
<dbReference type="Gene3D" id="3.30.200.20">
    <property type="entry name" value="Phosphorylase Kinase, domain 1"/>
    <property type="match status" value="1"/>
</dbReference>
<feature type="compositionally biased region" description="Basic and acidic residues" evidence="1">
    <location>
        <begin position="709"/>
        <end position="724"/>
    </location>
</feature>
<feature type="compositionally biased region" description="Basic residues" evidence="1">
    <location>
        <begin position="450"/>
        <end position="462"/>
    </location>
</feature>
<protein>
    <submittedName>
        <fullName evidence="2">Protein-associating with the carboxyl-terminal domain of ezrin</fullName>
    </submittedName>
</protein>
<feature type="compositionally biased region" description="Acidic residues" evidence="1">
    <location>
        <begin position="638"/>
        <end position="651"/>
    </location>
</feature>
<feature type="region of interest" description="Disordered" evidence="1">
    <location>
        <begin position="680"/>
        <end position="745"/>
    </location>
</feature>